<dbReference type="KEGG" id="cyj:Cyan7822_2856"/>
<feature type="transmembrane region" description="Helical" evidence="1">
    <location>
        <begin position="12"/>
        <end position="36"/>
    </location>
</feature>
<keyword evidence="1" id="KW-0812">Transmembrane</keyword>
<sequence>MKYSFWGLIWASFWEIQTFWIGFLSLSLTILFSFLAGKTPIPLYWVLIFGTIALLLIATLVKAVNTAFKEYQNLKTFVIPRILATKKKSTATGLQIEFLLDASNLFANDMYVSFYYIDDYGYELFIGLGYILTIQSNGKIQALLEQPNLVYQEILEKLANNNSVIREKTVVKPSFTRNILTI</sequence>
<organism evidence="2 3">
    <name type="scientific">Gloeothece verrucosa (strain PCC 7822)</name>
    <name type="common">Cyanothece sp. (strain PCC 7822)</name>
    <dbReference type="NCBI Taxonomy" id="497965"/>
    <lineage>
        <taxon>Bacteria</taxon>
        <taxon>Bacillati</taxon>
        <taxon>Cyanobacteriota</taxon>
        <taxon>Cyanophyceae</taxon>
        <taxon>Oscillatoriophycideae</taxon>
        <taxon>Chroococcales</taxon>
        <taxon>Aphanothecaceae</taxon>
        <taxon>Gloeothece</taxon>
        <taxon>Gloeothece verrucosa</taxon>
    </lineage>
</organism>
<keyword evidence="3" id="KW-1185">Reference proteome</keyword>
<protein>
    <submittedName>
        <fullName evidence="2">Uncharacterized protein</fullName>
    </submittedName>
</protein>
<dbReference type="AlphaFoldDB" id="E0U6Q6"/>
<dbReference type="STRING" id="497965.Cyan7822_2856"/>
<feature type="transmembrane region" description="Helical" evidence="1">
    <location>
        <begin position="42"/>
        <end position="61"/>
    </location>
</feature>
<name>E0U6Q6_GLOV7</name>
<evidence type="ECO:0000313" key="2">
    <source>
        <dbReference type="EMBL" id="ADN14815.1"/>
    </source>
</evidence>
<keyword evidence="1" id="KW-1133">Transmembrane helix</keyword>
<dbReference type="OrthoDB" id="427330at2"/>
<accession>E0U6Q6</accession>
<reference evidence="3" key="1">
    <citation type="journal article" date="2011" name="MBio">
        <title>Novel metabolic attributes of the genus Cyanothece, comprising a group of unicellular nitrogen-fixing Cyanobacteria.</title>
        <authorList>
            <person name="Bandyopadhyay A."/>
            <person name="Elvitigala T."/>
            <person name="Welsh E."/>
            <person name="Stockel J."/>
            <person name="Liberton M."/>
            <person name="Min H."/>
            <person name="Sherman L.A."/>
            <person name="Pakrasi H.B."/>
        </authorList>
    </citation>
    <scope>NUCLEOTIDE SEQUENCE [LARGE SCALE GENOMIC DNA]</scope>
    <source>
        <strain evidence="3">PCC 7822</strain>
    </source>
</reference>
<proteinExistence type="predicted"/>
<dbReference type="EMBL" id="CP002198">
    <property type="protein sequence ID" value="ADN14815.1"/>
    <property type="molecule type" value="Genomic_DNA"/>
</dbReference>
<dbReference type="HOGENOM" id="CLU_1479733_0_0_3"/>
<dbReference type="Proteomes" id="UP000008206">
    <property type="component" value="Chromosome"/>
</dbReference>
<evidence type="ECO:0000313" key="3">
    <source>
        <dbReference type="Proteomes" id="UP000008206"/>
    </source>
</evidence>
<dbReference type="RefSeq" id="WP_013322920.1">
    <property type="nucleotide sequence ID" value="NC_014501.1"/>
</dbReference>
<dbReference type="eggNOG" id="ENOG50337SS">
    <property type="taxonomic scope" value="Bacteria"/>
</dbReference>
<evidence type="ECO:0000256" key="1">
    <source>
        <dbReference type="SAM" id="Phobius"/>
    </source>
</evidence>
<gene>
    <name evidence="2" type="ordered locus">Cyan7822_2856</name>
</gene>
<keyword evidence="1" id="KW-0472">Membrane</keyword>